<dbReference type="Pfam" id="PF01381">
    <property type="entry name" value="HTH_3"/>
    <property type="match status" value="1"/>
</dbReference>
<proteinExistence type="predicted"/>
<feature type="domain" description="HTH cro/C1-type" evidence="1">
    <location>
        <begin position="66"/>
        <end position="123"/>
    </location>
</feature>
<dbReference type="AlphaFoldDB" id="A0A0A1W4U6"/>
<accession>A0A0A1W4U6</accession>
<dbReference type="EMBL" id="BBPI01000030">
    <property type="protein sequence ID" value="GAM00343.1"/>
    <property type="molecule type" value="Genomic_DNA"/>
</dbReference>
<evidence type="ECO:0000313" key="2">
    <source>
        <dbReference type="EMBL" id="GAM00343.1"/>
    </source>
</evidence>
<protein>
    <submittedName>
        <fullName evidence="2">Putative Xre family DNA-binding protein</fullName>
    </submittedName>
</protein>
<organism evidence="2 3">
    <name type="scientific">Sphingomonas parapaucimobilis NBRC 15100</name>
    <dbReference type="NCBI Taxonomy" id="1219049"/>
    <lineage>
        <taxon>Bacteria</taxon>
        <taxon>Pseudomonadati</taxon>
        <taxon>Pseudomonadota</taxon>
        <taxon>Alphaproteobacteria</taxon>
        <taxon>Sphingomonadales</taxon>
        <taxon>Sphingomonadaceae</taxon>
        <taxon>Sphingomonas</taxon>
    </lineage>
</organism>
<keyword evidence="2" id="KW-0238">DNA-binding</keyword>
<evidence type="ECO:0000313" key="3">
    <source>
        <dbReference type="Proteomes" id="UP000032305"/>
    </source>
</evidence>
<gene>
    <name evidence="2" type="ORF">SP5_030_00410</name>
</gene>
<dbReference type="GO" id="GO:0003677">
    <property type="term" value="F:DNA binding"/>
    <property type="evidence" value="ECO:0007669"/>
    <property type="project" value="UniProtKB-KW"/>
</dbReference>
<dbReference type="SUPFAM" id="SSF47413">
    <property type="entry name" value="lambda repressor-like DNA-binding domains"/>
    <property type="match status" value="1"/>
</dbReference>
<reference evidence="2 3" key="1">
    <citation type="submission" date="2014-11" db="EMBL/GenBank/DDBJ databases">
        <title>Whole genome shotgun sequence of Sphingomonas parapaucimobilis NBRC 15100.</title>
        <authorList>
            <person name="Katano-Makiyama Y."/>
            <person name="Hosoyama A."/>
            <person name="Hashimoto M."/>
            <person name="Hosoyama Y."/>
            <person name="Noguchi M."/>
            <person name="Numata M."/>
            <person name="Tsuchikane K."/>
            <person name="Hirakata S."/>
            <person name="Uohara A."/>
            <person name="Shimodaira J."/>
            <person name="Ohji S."/>
            <person name="Ichikawa N."/>
            <person name="Kimura A."/>
            <person name="Yamazoe A."/>
            <person name="Fujita N."/>
        </authorList>
    </citation>
    <scope>NUCLEOTIDE SEQUENCE [LARGE SCALE GENOMIC DNA]</scope>
    <source>
        <strain evidence="2 3">NBRC 15100</strain>
    </source>
</reference>
<dbReference type="eggNOG" id="COG1813">
    <property type="taxonomic scope" value="Bacteria"/>
</dbReference>
<dbReference type="InterPro" id="IPR010982">
    <property type="entry name" value="Lambda_DNA-bd_dom_sf"/>
</dbReference>
<comment type="caution">
    <text evidence="2">The sequence shown here is derived from an EMBL/GenBank/DDBJ whole genome shotgun (WGS) entry which is preliminary data.</text>
</comment>
<dbReference type="PROSITE" id="PS50943">
    <property type="entry name" value="HTH_CROC1"/>
    <property type="match status" value="1"/>
</dbReference>
<evidence type="ECO:0000259" key="1">
    <source>
        <dbReference type="PROSITE" id="PS50943"/>
    </source>
</evidence>
<dbReference type="CDD" id="cd00093">
    <property type="entry name" value="HTH_XRE"/>
    <property type="match status" value="1"/>
</dbReference>
<sequence>MGASITTLMIDAYSMSVDNLHSRMHVLDASGVKPLDAGWVPQMPASKKRSYARYTMAAVELLGMLVQLERKARRMTAQDMADRLGVDRSTLHRLEKGDPKVELGLAFEACAILGIPLFEEDAQGVSMRLDEAGKRLALLPRRVRPKPLSISDDF</sequence>
<dbReference type="InterPro" id="IPR001387">
    <property type="entry name" value="Cro/C1-type_HTH"/>
</dbReference>
<dbReference type="Proteomes" id="UP000032305">
    <property type="component" value="Unassembled WGS sequence"/>
</dbReference>
<dbReference type="Gene3D" id="1.10.260.40">
    <property type="entry name" value="lambda repressor-like DNA-binding domains"/>
    <property type="match status" value="1"/>
</dbReference>
<name>A0A0A1W4U6_9SPHN</name>
<keyword evidence="3" id="KW-1185">Reference proteome</keyword>
<dbReference type="SMART" id="SM00530">
    <property type="entry name" value="HTH_XRE"/>
    <property type="match status" value="1"/>
</dbReference>